<evidence type="ECO:0000256" key="1">
    <source>
        <dbReference type="SAM" id="MobiDB-lite"/>
    </source>
</evidence>
<dbReference type="AlphaFoldDB" id="A0A9P6Q9F0"/>
<gene>
    <name evidence="2" type="ORF">DFQ27_001664</name>
</gene>
<feature type="region of interest" description="Disordered" evidence="1">
    <location>
        <begin position="196"/>
        <end position="270"/>
    </location>
</feature>
<keyword evidence="3" id="KW-1185">Reference proteome</keyword>
<feature type="region of interest" description="Disordered" evidence="1">
    <location>
        <begin position="1"/>
        <end position="24"/>
    </location>
</feature>
<reference evidence="2" key="1">
    <citation type="journal article" date="2020" name="Fungal Divers.">
        <title>Resolving the Mortierellaceae phylogeny through synthesis of multi-gene phylogenetics and phylogenomics.</title>
        <authorList>
            <person name="Vandepol N."/>
            <person name="Liber J."/>
            <person name="Desiro A."/>
            <person name="Na H."/>
            <person name="Kennedy M."/>
            <person name="Barry K."/>
            <person name="Grigoriev I.V."/>
            <person name="Miller A.N."/>
            <person name="O'Donnell K."/>
            <person name="Stajich J.E."/>
            <person name="Bonito G."/>
        </authorList>
    </citation>
    <scope>NUCLEOTIDE SEQUENCE</scope>
    <source>
        <strain evidence="2">BC1065</strain>
    </source>
</reference>
<sequence length="270" mass="30311">MGSASRSRSSVSQQPTPWATDVDYDDFDQATNRMQLGFSDYDRACREVDNDSRRFYFLLAHEVFSMESIKQDPVAQILASEMSLKGLGTPTDRKIAILFLTMAANRGHLLAQGLLAEARLGGDTTETGCKATREPIDFRTTRLKAEQGNVVSQFKLHSMYRDGVGVERDPVQAMAWLNKAVGGRIEIERACSPGLSTLVEQPKPSRAKSRRLDRIPVIHRGINKEKSRKAPNKDGPPATRKAPKQRRRWVLDCVDLSQHPDPRRVPRRAT</sequence>
<organism evidence="2 3">
    <name type="scientific">Actinomortierella ambigua</name>
    <dbReference type="NCBI Taxonomy" id="1343610"/>
    <lineage>
        <taxon>Eukaryota</taxon>
        <taxon>Fungi</taxon>
        <taxon>Fungi incertae sedis</taxon>
        <taxon>Mucoromycota</taxon>
        <taxon>Mortierellomycotina</taxon>
        <taxon>Mortierellomycetes</taxon>
        <taxon>Mortierellales</taxon>
        <taxon>Mortierellaceae</taxon>
        <taxon>Actinomortierella</taxon>
    </lineage>
</organism>
<feature type="compositionally biased region" description="Low complexity" evidence="1">
    <location>
        <begin position="1"/>
        <end position="12"/>
    </location>
</feature>
<dbReference type="EMBL" id="JAAAJB010000158">
    <property type="protein sequence ID" value="KAG0263565.1"/>
    <property type="molecule type" value="Genomic_DNA"/>
</dbReference>
<dbReference type="Proteomes" id="UP000807716">
    <property type="component" value="Unassembled WGS sequence"/>
</dbReference>
<proteinExistence type="predicted"/>
<dbReference type="Gene3D" id="1.25.40.10">
    <property type="entry name" value="Tetratricopeptide repeat domain"/>
    <property type="match status" value="2"/>
</dbReference>
<name>A0A9P6Q9F0_9FUNG</name>
<comment type="caution">
    <text evidence="2">The sequence shown here is derived from an EMBL/GenBank/DDBJ whole genome shotgun (WGS) entry which is preliminary data.</text>
</comment>
<protein>
    <recommendedName>
        <fullName evidence="4">Sel1 repeat family protein</fullName>
    </recommendedName>
</protein>
<dbReference type="InterPro" id="IPR011990">
    <property type="entry name" value="TPR-like_helical_dom_sf"/>
</dbReference>
<dbReference type="SMART" id="SM00671">
    <property type="entry name" value="SEL1"/>
    <property type="match status" value="2"/>
</dbReference>
<evidence type="ECO:0000313" key="3">
    <source>
        <dbReference type="Proteomes" id="UP000807716"/>
    </source>
</evidence>
<dbReference type="InterPro" id="IPR006597">
    <property type="entry name" value="Sel1-like"/>
</dbReference>
<accession>A0A9P6Q9F0</accession>
<evidence type="ECO:0000313" key="2">
    <source>
        <dbReference type="EMBL" id="KAG0263565.1"/>
    </source>
</evidence>
<dbReference type="Pfam" id="PF08238">
    <property type="entry name" value="Sel1"/>
    <property type="match status" value="2"/>
</dbReference>
<evidence type="ECO:0008006" key="4">
    <source>
        <dbReference type="Google" id="ProtNLM"/>
    </source>
</evidence>
<dbReference type="SUPFAM" id="SSF81901">
    <property type="entry name" value="HCP-like"/>
    <property type="match status" value="1"/>
</dbReference>